<protein>
    <submittedName>
        <fullName evidence="2">DNA-binding protein YbaB</fullName>
    </submittedName>
</protein>
<evidence type="ECO:0000313" key="3">
    <source>
        <dbReference type="Proteomes" id="UP000542674"/>
    </source>
</evidence>
<dbReference type="InterPro" id="IPR004401">
    <property type="entry name" value="YbaB/EbfC"/>
</dbReference>
<gene>
    <name evidence="2" type="ORF">F4559_005302</name>
</gene>
<dbReference type="Proteomes" id="UP000542674">
    <property type="component" value="Unassembled WGS sequence"/>
</dbReference>
<organism evidence="2 3">
    <name type="scientific">Saccharothrix violaceirubra</name>
    <dbReference type="NCBI Taxonomy" id="413306"/>
    <lineage>
        <taxon>Bacteria</taxon>
        <taxon>Bacillati</taxon>
        <taxon>Actinomycetota</taxon>
        <taxon>Actinomycetes</taxon>
        <taxon>Pseudonocardiales</taxon>
        <taxon>Pseudonocardiaceae</taxon>
        <taxon>Saccharothrix</taxon>
    </lineage>
</organism>
<dbReference type="InterPro" id="IPR036894">
    <property type="entry name" value="YbaB-like_sf"/>
</dbReference>
<dbReference type="Gene3D" id="3.30.1310.10">
    <property type="entry name" value="Nucleoid-associated protein YbaB-like domain"/>
    <property type="match status" value="1"/>
</dbReference>
<evidence type="ECO:0000256" key="1">
    <source>
        <dbReference type="SAM" id="MobiDB-lite"/>
    </source>
</evidence>
<dbReference type="EMBL" id="JACHJS010000001">
    <property type="protein sequence ID" value="MBB4967943.1"/>
    <property type="molecule type" value="Genomic_DNA"/>
</dbReference>
<dbReference type="Pfam" id="PF02575">
    <property type="entry name" value="YbaB_DNA_bd"/>
    <property type="match status" value="1"/>
</dbReference>
<keyword evidence="2" id="KW-0238">DNA-binding</keyword>
<accession>A0A7W7T7E3</accession>
<name>A0A7W7T7E3_9PSEU</name>
<dbReference type="AlphaFoldDB" id="A0A7W7T7E3"/>
<feature type="compositionally biased region" description="Acidic residues" evidence="1">
    <location>
        <begin position="187"/>
        <end position="196"/>
    </location>
</feature>
<dbReference type="RefSeq" id="WP_184673031.1">
    <property type="nucleotide sequence ID" value="NZ_BAABAI010000016.1"/>
</dbReference>
<keyword evidence="3" id="KW-1185">Reference proteome</keyword>
<sequence length="196" mass="21709">MSIQGIQTLCDLRAIALAAETLIRWKSPDRVITSMASGYNQRMAEPRRDGLLSGDPGQAERSIDDWVEGMRSRADRLQALRDQVERIRVTETSVNGAVVVTVDSTGSPVDVRFTDRTTSVRPDDLGPLFMSTLNAARARIAGEVQAATESQVGDDLPDTRRMVVDAYRDRFGDAPPPAPRARRRDDDDFGDDSYLR</sequence>
<reference evidence="2 3" key="1">
    <citation type="submission" date="2020-08" db="EMBL/GenBank/DDBJ databases">
        <title>Sequencing the genomes of 1000 actinobacteria strains.</title>
        <authorList>
            <person name="Klenk H.-P."/>
        </authorList>
    </citation>
    <scope>NUCLEOTIDE SEQUENCE [LARGE SCALE GENOMIC DNA]</scope>
    <source>
        <strain evidence="2 3">DSM 45084</strain>
    </source>
</reference>
<evidence type="ECO:0000313" key="2">
    <source>
        <dbReference type="EMBL" id="MBB4967943.1"/>
    </source>
</evidence>
<proteinExistence type="predicted"/>
<feature type="region of interest" description="Disordered" evidence="1">
    <location>
        <begin position="168"/>
        <end position="196"/>
    </location>
</feature>
<comment type="caution">
    <text evidence="2">The sequence shown here is derived from an EMBL/GenBank/DDBJ whole genome shotgun (WGS) entry which is preliminary data.</text>
</comment>
<dbReference type="GO" id="GO:0003677">
    <property type="term" value="F:DNA binding"/>
    <property type="evidence" value="ECO:0007669"/>
    <property type="project" value="UniProtKB-KW"/>
</dbReference>
<dbReference type="SUPFAM" id="SSF82607">
    <property type="entry name" value="YbaB-like"/>
    <property type="match status" value="1"/>
</dbReference>